<accession>A0ACC2NLQ9</accession>
<reference evidence="1" key="1">
    <citation type="submission" date="2023-04" db="EMBL/GenBank/DDBJ databases">
        <title>A chromosome-level genome assembly of the parasitoid wasp Eretmocerus hayati.</title>
        <authorList>
            <person name="Zhong Y."/>
            <person name="Liu S."/>
            <person name="Liu Y."/>
        </authorList>
    </citation>
    <scope>NUCLEOTIDE SEQUENCE</scope>
    <source>
        <strain evidence="1">ZJU_SS_LIU_2023</strain>
    </source>
</reference>
<keyword evidence="2" id="KW-1185">Reference proteome</keyword>
<dbReference type="EMBL" id="CM056743">
    <property type="protein sequence ID" value="KAJ8672190.1"/>
    <property type="molecule type" value="Genomic_DNA"/>
</dbReference>
<comment type="caution">
    <text evidence="1">The sequence shown here is derived from an EMBL/GenBank/DDBJ whole genome shotgun (WGS) entry which is preliminary data.</text>
</comment>
<proteinExistence type="predicted"/>
<gene>
    <name evidence="1" type="ORF">QAD02_003449</name>
</gene>
<sequence length="216" mass="24932">MRNRNKIPGRIIVGFDKTKNQQAQYEEVAAKLKTRLDSGDFNVPGVNWLNSPNLTYDFVDNRTGRNAECADIIRRGCSFMNMVQYFPVPNNKGYSLDSLFSSISNISSFHAPETLSTVDDYHIPFMFRVELAREVLQDKVFPKNEQFDFSRANYKQITSYLSKANWKSIFSKSSSLESNSQDFYDTVAQPINEFVPTKKFYSSDDIYPRYDSIPLN</sequence>
<protein>
    <submittedName>
        <fullName evidence="1">Uncharacterized protein</fullName>
    </submittedName>
</protein>
<organism evidence="1 2">
    <name type="scientific">Eretmocerus hayati</name>
    <dbReference type="NCBI Taxonomy" id="131215"/>
    <lineage>
        <taxon>Eukaryota</taxon>
        <taxon>Metazoa</taxon>
        <taxon>Ecdysozoa</taxon>
        <taxon>Arthropoda</taxon>
        <taxon>Hexapoda</taxon>
        <taxon>Insecta</taxon>
        <taxon>Pterygota</taxon>
        <taxon>Neoptera</taxon>
        <taxon>Endopterygota</taxon>
        <taxon>Hymenoptera</taxon>
        <taxon>Apocrita</taxon>
        <taxon>Proctotrupomorpha</taxon>
        <taxon>Chalcidoidea</taxon>
        <taxon>Aphelinidae</taxon>
        <taxon>Aphelininae</taxon>
        <taxon>Eretmocerus</taxon>
    </lineage>
</organism>
<evidence type="ECO:0000313" key="1">
    <source>
        <dbReference type="EMBL" id="KAJ8672190.1"/>
    </source>
</evidence>
<dbReference type="Proteomes" id="UP001239111">
    <property type="component" value="Chromosome 3"/>
</dbReference>
<name>A0ACC2NLQ9_9HYME</name>
<evidence type="ECO:0000313" key="2">
    <source>
        <dbReference type="Proteomes" id="UP001239111"/>
    </source>
</evidence>